<evidence type="ECO:0000256" key="16">
    <source>
        <dbReference type="RuleBase" id="RU003357"/>
    </source>
</evidence>
<keyword evidence="21" id="KW-1185">Reference proteome</keyword>
<dbReference type="InterPro" id="IPR000531">
    <property type="entry name" value="Beta-barrel_TonB"/>
</dbReference>
<dbReference type="InterPro" id="IPR010917">
    <property type="entry name" value="TonB_rcpt_CS"/>
</dbReference>
<dbReference type="RefSeq" id="WP_253620109.1">
    <property type="nucleotide sequence ID" value="NZ_JAMZDE010000008.1"/>
</dbReference>
<dbReference type="PROSITE" id="PS01156">
    <property type="entry name" value="TONB_DEPENDENT_REC_2"/>
    <property type="match status" value="1"/>
</dbReference>
<dbReference type="PROSITE" id="PS52016">
    <property type="entry name" value="TONB_DEPENDENT_REC_3"/>
    <property type="match status" value="1"/>
</dbReference>
<organism evidence="20 21">
    <name type="scientific">Idiomarina rhizosphaerae</name>
    <dbReference type="NCBI Taxonomy" id="2961572"/>
    <lineage>
        <taxon>Bacteria</taxon>
        <taxon>Pseudomonadati</taxon>
        <taxon>Pseudomonadota</taxon>
        <taxon>Gammaproteobacteria</taxon>
        <taxon>Alteromonadales</taxon>
        <taxon>Idiomarinaceae</taxon>
        <taxon>Idiomarina</taxon>
    </lineage>
</organism>
<dbReference type="AlphaFoldDB" id="A0A9X2FWA8"/>
<comment type="caution">
    <text evidence="20">The sequence shown here is derived from an EMBL/GenBank/DDBJ whole genome shotgun (WGS) entry which is preliminary data.</text>
</comment>
<keyword evidence="7 17" id="KW-0732">Signal</keyword>
<keyword evidence="5" id="KW-0410">Iron transport</keyword>
<dbReference type="Pfam" id="PF00593">
    <property type="entry name" value="TonB_dep_Rec_b-barrel"/>
    <property type="match status" value="1"/>
</dbReference>
<dbReference type="GO" id="GO:0015891">
    <property type="term" value="P:siderophore transport"/>
    <property type="evidence" value="ECO:0007669"/>
    <property type="project" value="InterPro"/>
</dbReference>
<gene>
    <name evidence="20" type="ORF">NJR55_11720</name>
</gene>
<comment type="similarity">
    <text evidence="2 14 16">Belongs to the TonB-dependent receptor family.</text>
</comment>
<evidence type="ECO:0000256" key="2">
    <source>
        <dbReference type="ARBA" id="ARBA00009810"/>
    </source>
</evidence>
<dbReference type="InterPro" id="IPR037066">
    <property type="entry name" value="Plug_dom_sf"/>
</dbReference>
<feature type="chain" id="PRO_5040932041" evidence="17">
    <location>
        <begin position="23"/>
        <end position="717"/>
    </location>
</feature>
<name>A0A9X2FWA8_9GAMM</name>
<reference evidence="20" key="1">
    <citation type="submission" date="2022-06" db="EMBL/GenBank/DDBJ databases">
        <title>Idiomarina rhizosphaerae M1R2S28.</title>
        <authorList>
            <person name="Sun J.-Q."/>
            <person name="Li L.-F."/>
        </authorList>
    </citation>
    <scope>NUCLEOTIDE SEQUENCE</scope>
    <source>
        <strain evidence="20">M1R2S28</strain>
    </source>
</reference>
<evidence type="ECO:0000259" key="19">
    <source>
        <dbReference type="Pfam" id="PF07715"/>
    </source>
</evidence>
<evidence type="ECO:0000256" key="8">
    <source>
        <dbReference type="ARBA" id="ARBA00023004"/>
    </source>
</evidence>
<keyword evidence="3 14" id="KW-0813">Transport</keyword>
<evidence type="ECO:0000259" key="18">
    <source>
        <dbReference type="Pfam" id="PF00593"/>
    </source>
</evidence>
<comment type="subcellular location">
    <subcellularLocation>
        <location evidence="1 14">Cell outer membrane</location>
        <topology evidence="1 14">Multi-pass membrane protein</topology>
    </subcellularLocation>
</comment>
<dbReference type="EMBL" id="JAMZDE010000008">
    <property type="protein sequence ID" value="MCP1340256.1"/>
    <property type="molecule type" value="Genomic_DNA"/>
</dbReference>
<evidence type="ECO:0000256" key="6">
    <source>
        <dbReference type="ARBA" id="ARBA00022692"/>
    </source>
</evidence>
<dbReference type="GO" id="GO:0015344">
    <property type="term" value="F:siderophore uptake transmembrane transporter activity"/>
    <property type="evidence" value="ECO:0007669"/>
    <property type="project" value="TreeGrafter"/>
</dbReference>
<feature type="short sequence motif" description="TonB C-terminal box" evidence="15">
    <location>
        <begin position="700"/>
        <end position="717"/>
    </location>
</feature>
<evidence type="ECO:0000256" key="3">
    <source>
        <dbReference type="ARBA" id="ARBA00022448"/>
    </source>
</evidence>
<dbReference type="GO" id="GO:0009279">
    <property type="term" value="C:cell outer membrane"/>
    <property type="evidence" value="ECO:0007669"/>
    <property type="project" value="UniProtKB-SubCell"/>
</dbReference>
<feature type="domain" description="TonB-dependent receptor plug" evidence="19">
    <location>
        <begin position="68"/>
        <end position="162"/>
    </location>
</feature>
<evidence type="ECO:0000256" key="17">
    <source>
        <dbReference type="SAM" id="SignalP"/>
    </source>
</evidence>
<evidence type="ECO:0000256" key="10">
    <source>
        <dbReference type="ARBA" id="ARBA00023077"/>
    </source>
</evidence>
<proteinExistence type="inferred from homology"/>
<keyword evidence="11 14" id="KW-0472">Membrane</keyword>
<feature type="signal peptide" evidence="17">
    <location>
        <begin position="1"/>
        <end position="22"/>
    </location>
</feature>
<dbReference type="InterPro" id="IPR012910">
    <property type="entry name" value="Plug_dom"/>
</dbReference>
<evidence type="ECO:0000256" key="1">
    <source>
        <dbReference type="ARBA" id="ARBA00004571"/>
    </source>
</evidence>
<dbReference type="InterPro" id="IPR010105">
    <property type="entry name" value="TonB_sidphr_rcpt"/>
</dbReference>
<evidence type="ECO:0000256" key="9">
    <source>
        <dbReference type="ARBA" id="ARBA00023065"/>
    </source>
</evidence>
<keyword evidence="10 16" id="KW-0798">TonB box</keyword>
<dbReference type="PANTHER" id="PTHR32552:SF68">
    <property type="entry name" value="FERRICHROME OUTER MEMBRANE TRANSPORTER_PHAGE RECEPTOR"/>
    <property type="match status" value="1"/>
</dbReference>
<sequence length="717" mass="80520">MKLTKCFIALTLAGMTSTPLLAQETQTTNESDSTSAQENIEHINVKGRAQTLYRQDSSSVATRTNTPIEEIPQSVQVLTEELMKDQAARQITDLYRSISGVNSFSYSTITFRGFRQDDIFYDGVRGDPFNGFAVPQLFNIGQIQVLKGPSGAMFGSGQPGGVINYVTKKPTATAERSIELGLGNYDYKRGSVELSGPLTEDASQRYRVGYYYDNEKPFRYNTEQTNKILDLGYAFDVGSDSEIILQLTDYEQDYQGARLRGVPVDNDGNFVTDRKWNHNEASDFQRLEATVYQARINHDFSLNWRGDLTVRHYENTERQNYHEPRGLLDADLNPVDDPREAVYSQRQFRNQYRENEATSVTGNLIGELNISGLEHTVLMGAESYTADNTFIGNNANPGEVPNLEIHNPVYGLTSGPYSTALENATPRVTKTQRDGFYLQDQISFNEKANLLLGLRYDQFEDETNAADFDDSDLTYRIGGTYEFADWVRAYALYGTGFSPQSAGDQESEVGGPFEPEQSDIKELGARWSLINDSIRVSTAVYEINRENILQATGEVSEDGRNVLGNVGKVRSRGFEIDVLGDITDQWVINANYAYNDAKVVETVPGQGITNAVGDQFANAPMHQMGLWTRYDLPALNSSISGGMDYVSEQISFSNPAQRVKPYTVFDISWQTEFDQWLVQVNIKNLFDKEYASSGFLTRTGHFPGEPRRIYASVKYRF</sequence>
<dbReference type="InterPro" id="IPR039426">
    <property type="entry name" value="TonB-dep_rcpt-like"/>
</dbReference>
<dbReference type="Pfam" id="PF07715">
    <property type="entry name" value="Plug"/>
    <property type="match status" value="1"/>
</dbReference>
<evidence type="ECO:0000313" key="21">
    <source>
        <dbReference type="Proteomes" id="UP001139474"/>
    </source>
</evidence>
<protein>
    <submittedName>
        <fullName evidence="20">TonB-dependent siderophore receptor</fullName>
    </submittedName>
</protein>
<keyword evidence="6 14" id="KW-0812">Transmembrane</keyword>
<dbReference type="GO" id="GO:0038023">
    <property type="term" value="F:signaling receptor activity"/>
    <property type="evidence" value="ECO:0007669"/>
    <property type="project" value="InterPro"/>
</dbReference>
<dbReference type="SUPFAM" id="SSF56935">
    <property type="entry name" value="Porins"/>
    <property type="match status" value="1"/>
</dbReference>
<feature type="domain" description="TonB-dependent receptor-like beta-barrel" evidence="18">
    <location>
        <begin position="252"/>
        <end position="685"/>
    </location>
</feature>
<accession>A0A9X2FWA8</accession>
<keyword evidence="13 14" id="KW-0998">Cell outer membrane</keyword>
<evidence type="ECO:0000313" key="20">
    <source>
        <dbReference type="EMBL" id="MCP1340256.1"/>
    </source>
</evidence>
<evidence type="ECO:0000256" key="12">
    <source>
        <dbReference type="ARBA" id="ARBA00023170"/>
    </source>
</evidence>
<dbReference type="InterPro" id="IPR036942">
    <property type="entry name" value="Beta-barrel_TonB_sf"/>
</dbReference>
<dbReference type="CDD" id="cd01347">
    <property type="entry name" value="ligand_gated_channel"/>
    <property type="match status" value="1"/>
</dbReference>
<evidence type="ECO:0000256" key="5">
    <source>
        <dbReference type="ARBA" id="ARBA00022496"/>
    </source>
</evidence>
<dbReference type="NCBIfam" id="TIGR01783">
    <property type="entry name" value="TonB-siderophor"/>
    <property type="match status" value="1"/>
</dbReference>
<keyword evidence="9" id="KW-0406">Ion transport</keyword>
<keyword evidence="4 14" id="KW-1134">Transmembrane beta strand</keyword>
<evidence type="ECO:0000256" key="15">
    <source>
        <dbReference type="PROSITE-ProRule" id="PRU10144"/>
    </source>
</evidence>
<evidence type="ECO:0000256" key="4">
    <source>
        <dbReference type="ARBA" id="ARBA00022452"/>
    </source>
</evidence>
<dbReference type="PANTHER" id="PTHR32552">
    <property type="entry name" value="FERRICHROME IRON RECEPTOR-RELATED"/>
    <property type="match status" value="1"/>
</dbReference>
<dbReference type="Proteomes" id="UP001139474">
    <property type="component" value="Unassembled WGS sequence"/>
</dbReference>
<dbReference type="Gene3D" id="2.170.130.10">
    <property type="entry name" value="TonB-dependent receptor, plug domain"/>
    <property type="match status" value="1"/>
</dbReference>
<evidence type="ECO:0000256" key="7">
    <source>
        <dbReference type="ARBA" id="ARBA00022729"/>
    </source>
</evidence>
<evidence type="ECO:0000256" key="13">
    <source>
        <dbReference type="ARBA" id="ARBA00023237"/>
    </source>
</evidence>
<keyword evidence="12 20" id="KW-0675">Receptor</keyword>
<evidence type="ECO:0000256" key="14">
    <source>
        <dbReference type="PROSITE-ProRule" id="PRU01360"/>
    </source>
</evidence>
<keyword evidence="8" id="KW-0408">Iron</keyword>
<dbReference type="Gene3D" id="2.40.170.20">
    <property type="entry name" value="TonB-dependent receptor, beta-barrel domain"/>
    <property type="match status" value="1"/>
</dbReference>
<evidence type="ECO:0000256" key="11">
    <source>
        <dbReference type="ARBA" id="ARBA00023136"/>
    </source>
</evidence>